<dbReference type="GO" id="GO:0016757">
    <property type="term" value="F:glycosyltransferase activity"/>
    <property type="evidence" value="ECO:0007669"/>
    <property type="project" value="InterPro"/>
</dbReference>
<feature type="transmembrane region" description="Helical" evidence="1">
    <location>
        <begin position="83"/>
        <end position="102"/>
    </location>
</feature>
<proteinExistence type="predicted"/>
<dbReference type="AlphaFoldDB" id="A0A381V9B3"/>
<evidence type="ECO:0008006" key="5">
    <source>
        <dbReference type="Google" id="ProtNLM"/>
    </source>
</evidence>
<evidence type="ECO:0000259" key="3">
    <source>
        <dbReference type="Pfam" id="PF13439"/>
    </source>
</evidence>
<dbReference type="SUPFAM" id="SSF53756">
    <property type="entry name" value="UDP-Glycosyltransferase/glycogen phosphorylase"/>
    <property type="match status" value="1"/>
</dbReference>
<dbReference type="EMBL" id="UINC01008064">
    <property type="protein sequence ID" value="SVA36338.1"/>
    <property type="molecule type" value="Genomic_DNA"/>
</dbReference>
<keyword evidence="1" id="KW-0812">Transmembrane</keyword>
<name>A0A381V9B3_9ZZZZ</name>
<dbReference type="InterPro" id="IPR001296">
    <property type="entry name" value="Glyco_trans_1"/>
</dbReference>
<dbReference type="Gene3D" id="3.40.50.2000">
    <property type="entry name" value="Glycogen Phosphorylase B"/>
    <property type="match status" value="2"/>
</dbReference>
<keyword evidence="1" id="KW-0472">Membrane</keyword>
<feature type="domain" description="Glycosyl transferase family 1" evidence="2">
    <location>
        <begin position="200"/>
        <end position="343"/>
    </location>
</feature>
<evidence type="ECO:0000256" key="1">
    <source>
        <dbReference type="SAM" id="Phobius"/>
    </source>
</evidence>
<dbReference type="Pfam" id="PF00534">
    <property type="entry name" value="Glycos_transf_1"/>
    <property type="match status" value="1"/>
</dbReference>
<organism evidence="4">
    <name type="scientific">marine metagenome</name>
    <dbReference type="NCBI Taxonomy" id="408172"/>
    <lineage>
        <taxon>unclassified sequences</taxon>
        <taxon>metagenomes</taxon>
        <taxon>ecological metagenomes</taxon>
    </lineage>
</organism>
<accession>A0A381V9B3</accession>
<dbReference type="PANTHER" id="PTHR12526">
    <property type="entry name" value="GLYCOSYLTRANSFERASE"/>
    <property type="match status" value="1"/>
</dbReference>
<dbReference type="Pfam" id="PF13439">
    <property type="entry name" value="Glyco_transf_4"/>
    <property type="match status" value="1"/>
</dbReference>
<keyword evidence="1" id="KW-1133">Transmembrane helix</keyword>
<gene>
    <name evidence="4" type="ORF">METZ01_LOCUS89192</name>
</gene>
<sequence length="367" mass="40632">MTQQRILILLPDLSGGGAERLHIKLANYWHEQGVSVDFVLMSRRGDLISLVADGVGIVELGVTRIRQVVLPLAQYLRKTRPDIFLVAMWPLTSMAVFAWSIAGKPGRLYLSDHSQLSVSCAAETNTPPWLLAGTIRSTYPWAHGIIAVSEGVKQDMCRLGGFSEAQVRVIYNPAATGAPVHPISIPDSEKLWGEGFNFHILSVGTLKAQKDHATLIRAFALLPESLSAKLIILGEGQLRGELEDLIRELGLQDKVHLPGFMIDPSPWFRSADLFVLSSLYEGFGNVIVEALECGVPVVSTDCPSGPAEILDHGRIGKLVPIRDQESLSRAMTASYFEEHDRRVLMDRAKDFSIERISVQYLDYFWSE</sequence>
<protein>
    <recommendedName>
        <fullName evidence="5">Glycosyltransferase subfamily 4-like N-terminal domain-containing protein</fullName>
    </recommendedName>
</protein>
<dbReference type="PANTHER" id="PTHR12526:SF630">
    <property type="entry name" value="GLYCOSYLTRANSFERASE"/>
    <property type="match status" value="1"/>
</dbReference>
<reference evidence="4" key="1">
    <citation type="submission" date="2018-05" db="EMBL/GenBank/DDBJ databases">
        <authorList>
            <person name="Lanie J.A."/>
            <person name="Ng W.-L."/>
            <person name="Kazmierczak K.M."/>
            <person name="Andrzejewski T.M."/>
            <person name="Davidsen T.M."/>
            <person name="Wayne K.J."/>
            <person name="Tettelin H."/>
            <person name="Glass J.I."/>
            <person name="Rusch D."/>
            <person name="Podicherti R."/>
            <person name="Tsui H.-C.T."/>
            <person name="Winkler M.E."/>
        </authorList>
    </citation>
    <scope>NUCLEOTIDE SEQUENCE</scope>
</reference>
<dbReference type="InterPro" id="IPR028098">
    <property type="entry name" value="Glyco_trans_4-like_N"/>
</dbReference>
<evidence type="ECO:0000313" key="4">
    <source>
        <dbReference type="EMBL" id="SVA36338.1"/>
    </source>
</evidence>
<feature type="domain" description="Glycosyltransferase subfamily 4-like N-terminal" evidence="3">
    <location>
        <begin position="16"/>
        <end position="173"/>
    </location>
</feature>
<evidence type="ECO:0000259" key="2">
    <source>
        <dbReference type="Pfam" id="PF00534"/>
    </source>
</evidence>
<dbReference type="CDD" id="cd03811">
    <property type="entry name" value="GT4_GT28_WabH-like"/>
    <property type="match status" value="1"/>
</dbReference>